<dbReference type="Proteomes" id="UP000054538">
    <property type="component" value="Unassembled WGS sequence"/>
</dbReference>
<evidence type="ECO:0000313" key="1">
    <source>
        <dbReference type="EMBL" id="KIK91039.1"/>
    </source>
</evidence>
<dbReference type="EMBL" id="KN825435">
    <property type="protein sequence ID" value="KIK91039.1"/>
    <property type="molecule type" value="Genomic_DNA"/>
</dbReference>
<keyword evidence="2" id="KW-1185">Reference proteome</keyword>
<sequence length="89" mass="10178">MSWPQPPTSLHRENPYQTLFHQHINPTIFCPFGSPAYAHTITSSWHVTFDETATISTCDLAPWNIPTVEGQCEGLLLRQCKVEHEDLEE</sequence>
<accession>A0A0D0DXH2</accession>
<dbReference type="AlphaFoldDB" id="A0A0D0DXH2"/>
<gene>
    <name evidence="1" type="ORF">PAXRUDRAFT_150432</name>
</gene>
<organism evidence="1 2">
    <name type="scientific">Paxillus rubicundulus Ve08.2h10</name>
    <dbReference type="NCBI Taxonomy" id="930991"/>
    <lineage>
        <taxon>Eukaryota</taxon>
        <taxon>Fungi</taxon>
        <taxon>Dikarya</taxon>
        <taxon>Basidiomycota</taxon>
        <taxon>Agaricomycotina</taxon>
        <taxon>Agaricomycetes</taxon>
        <taxon>Agaricomycetidae</taxon>
        <taxon>Boletales</taxon>
        <taxon>Paxilineae</taxon>
        <taxon>Paxillaceae</taxon>
        <taxon>Paxillus</taxon>
    </lineage>
</organism>
<dbReference type="InParanoid" id="A0A0D0DXH2"/>
<dbReference type="HOGENOM" id="CLU_085149_1_1_1"/>
<dbReference type="OrthoDB" id="2610795at2759"/>
<reference evidence="2" key="2">
    <citation type="submission" date="2015-01" db="EMBL/GenBank/DDBJ databases">
        <title>Evolutionary Origins and Diversification of the Mycorrhizal Mutualists.</title>
        <authorList>
            <consortium name="DOE Joint Genome Institute"/>
            <consortium name="Mycorrhizal Genomics Consortium"/>
            <person name="Kohler A."/>
            <person name="Kuo A."/>
            <person name="Nagy L.G."/>
            <person name="Floudas D."/>
            <person name="Copeland A."/>
            <person name="Barry K.W."/>
            <person name="Cichocki N."/>
            <person name="Veneault-Fourrey C."/>
            <person name="LaButti K."/>
            <person name="Lindquist E.A."/>
            <person name="Lipzen A."/>
            <person name="Lundell T."/>
            <person name="Morin E."/>
            <person name="Murat C."/>
            <person name="Riley R."/>
            <person name="Ohm R."/>
            <person name="Sun H."/>
            <person name="Tunlid A."/>
            <person name="Henrissat B."/>
            <person name="Grigoriev I.V."/>
            <person name="Hibbett D.S."/>
            <person name="Martin F."/>
        </authorList>
    </citation>
    <scope>NUCLEOTIDE SEQUENCE [LARGE SCALE GENOMIC DNA]</scope>
    <source>
        <strain evidence="2">Ve08.2h10</strain>
    </source>
</reference>
<name>A0A0D0DXH2_9AGAM</name>
<protein>
    <submittedName>
        <fullName evidence="1">Uncharacterized protein</fullName>
    </submittedName>
</protein>
<evidence type="ECO:0000313" key="2">
    <source>
        <dbReference type="Proteomes" id="UP000054538"/>
    </source>
</evidence>
<reference evidence="1 2" key="1">
    <citation type="submission" date="2014-04" db="EMBL/GenBank/DDBJ databases">
        <authorList>
            <consortium name="DOE Joint Genome Institute"/>
            <person name="Kuo A."/>
            <person name="Kohler A."/>
            <person name="Jargeat P."/>
            <person name="Nagy L.G."/>
            <person name="Floudas D."/>
            <person name="Copeland A."/>
            <person name="Barry K.W."/>
            <person name="Cichocki N."/>
            <person name="Veneault-Fourrey C."/>
            <person name="LaButti K."/>
            <person name="Lindquist E.A."/>
            <person name="Lipzen A."/>
            <person name="Lundell T."/>
            <person name="Morin E."/>
            <person name="Murat C."/>
            <person name="Sun H."/>
            <person name="Tunlid A."/>
            <person name="Henrissat B."/>
            <person name="Grigoriev I.V."/>
            <person name="Hibbett D.S."/>
            <person name="Martin F."/>
            <person name="Nordberg H.P."/>
            <person name="Cantor M.N."/>
            <person name="Hua S.X."/>
        </authorList>
    </citation>
    <scope>NUCLEOTIDE SEQUENCE [LARGE SCALE GENOMIC DNA]</scope>
    <source>
        <strain evidence="1 2">Ve08.2h10</strain>
    </source>
</reference>
<proteinExistence type="predicted"/>